<feature type="region of interest" description="Disordered" evidence="1">
    <location>
        <begin position="51"/>
        <end position="79"/>
    </location>
</feature>
<gene>
    <name evidence="2" type="ORF">PANT_6d00122</name>
</gene>
<dbReference type="AlphaFoldDB" id="M9LYK5"/>
<accession>M9LYK5</accession>
<name>M9LYK5_PSEA3</name>
<proteinExistence type="predicted"/>
<sequence>MKFSFRRHGTPRAQLEMAAEPGYRVCLGASDKDATSSRGRAGLRDIAARLHCRQPDEPETQPGPSLSTPRRGLSLPRRCPVESQTGSLLVGFTEDLPVTGEQRSDSVSILACA</sequence>
<evidence type="ECO:0000313" key="3">
    <source>
        <dbReference type="Proteomes" id="UP000011976"/>
    </source>
</evidence>
<protein>
    <submittedName>
        <fullName evidence="2">Replication factor C, subunit RFC1</fullName>
    </submittedName>
</protein>
<dbReference type="Proteomes" id="UP000011976">
    <property type="component" value="Unassembled WGS sequence"/>
</dbReference>
<reference evidence="3" key="1">
    <citation type="journal article" date="2013" name="Genome Announc.">
        <title>Genome sequence of the basidiomycetous yeast Pseudozyma antarctica T-34, a producer of the glycolipid biosurfactants mannosylerythritol lipids.</title>
        <authorList>
            <person name="Morita T."/>
            <person name="Koike H."/>
            <person name="Koyama Y."/>
            <person name="Hagiwara H."/>
            <person name="Ito E."/>
            <person name="Fukuoka T."/>
            <person name="Imura T."/>
            <person name="Machida M."/>
            <person name="Kitamoto D."/>
        </authorList>
    </citation>
    <scope>NUCLEOTIDE SEQUENCE [LARGE SCALE GENOMIC DNA]</scope>
    <source>
        <strain evidence="3">T-34</strain>
    </source>
</reference>
<organism evidence="2 3">
    <name type="scientific">Pseudozyma antarctica (strain T-34)</name>
    <name type="common">Yeast</name>
    <name type="synonym">Candida antarctica</name>
    <dbReference type="NCBI Taxonomy" id="1151754"/>
    <lineage>
        <taxon>Eukaryota</taxon>
        <taxon>Fungi</taxon>
        <taxon>Dikarya</taxon>
        <taxon>Basidiomycota</taxon>
        <taxon>Ustilaginomycotina</taxon>
        <taxon>Ustilaginomycetes</taxon>
        <taxon>Ustilaginales</taxon>
        <taxon>Ustilaginaceae</taxon>
        <taxon>Moesziomyces</taxon>
    </lineage>
</organism>
<evidence type="ECO:0000313" key="2">
    <source>
        <dbReference type="EMBL" id="GAC72210.1"/>
    </source>
</evidence>
<evidence type="ECO:0000256" key="1">
    <source>
        <dbReference type="SAM" id="MobiDB-lite"/>
    </source>
</evidence>
<dbReference type="EMBL" id="DF196772">
    <property type="protein sequence ID" value="GAC72210.1"/>
    <property type="molecule type" value="Genomic_DNA"/>
</dbReference>